<dbReference type="GO" id="GO:0005737">
    <property type="term" value="C:cytoplasm"/>
    <property type="evidence" value="ECO:0007669"/>
    <property type="project" value="UniProtKB-SubCell"/>
</dbReference>
<evidence type="ECO:0000256" key="4">
    <source>
        <dbReference type="ARBA" id="ARBA00022490"/>
    </source>
</evidence>
<dbReference type="SUPFAM" id="SSF52540">
    <property type="entry name" value="P-loop containing nucleoside triphosphate hydrolases"/>
    <property type="match status" value="1"/>
</dbReference>
<evidence type="ECO:0000256" key="8">
    <source>
        <dbReference type="ARBA" id="ARBA00022840"/>
    </source>
</evidence>
<evidence type="ECO:0000256" key="9">
    <source>
        <dbReference type="ARBA" id="ARBA00022842"/>
    </source>
</evidence>
<evidence type="ECO:0000313" key="11">
    <source>
        <dbReference type="EMBL" id="XCC58020.1"/>
    </source>
</evidence>
<evidence type="ECO:0000256" key="1">
    <source>
        <dbReference type="ARBA" id="ARBA00004496"/>
    </source>
</evidence>
<dbReference type="GO" id="GO:0002949">
    <property type="term" value="P:tRNA threonylcarbamoyladenosine modification"/>
    <property type="evidence" value="ECO:0007669"/>
    <property type="project" value="InterPro"/>
</dbReference>
<dbReference type="InterPro" id="IPR027417">
    <property type="entry name" value="P-loop_NTPase"/>
</dbReference>
<dbReference type="PANTHER" id="PTHR33540">
    <property type="entry name" value="TRNA THREONYLCARBAMOYLADENOSINE BIOSYNTHESIS PROTEIN TSAE"/>
    <property type="match status" value="1"/>
</dbReference>
<keyword evidence="5" id="KW-0819">tRNA processing</keyword>
<dbReference type="AlphaFoldDB" id="A0AAU8A3Q9"/>
<evidence type="ECO:0000256" key="3">
    <source>
        <dbReference type="ARBA" id="ARBA00019010"/>
    </source>
</evidence>
<dbReference type="NCBIfam" id="TIGR00150">
    <property type="entry name" value="T6A_YjeE"/>
    <property type="match status" value="1"/>
</dbReference>
<sequence>MSTSPTSKLTGNPAEQLNKNSFYELHCNDEAATAALVQALAQALSTSMNSQVSQSPASAHLYISLQGDLGSGKTTAVRYLLKELGYTGKVKSPTYSLCEPHILQINQYPIQLYHFDFYRMQSPSEWTEAGLQEHFTSHEPTICIVEWSEKADNTLPLMDLSIRIKASDPLDHHKEYERLIAFHANTSIGLELLNNLVSKTTTLN</sequence>
<protein>
    <recommendedName>
        <fullName evidence="3">tRNA threonylcarbamoyladenosine biosynthesis protein TsaE</fullName>
    </recommendedName>
    <alternativeName>
        <fullName evidence="10">t(6)A37 threonylcarbamoyladenosine biosynthesis protein TsaE</fullName>
    </alternativeName>
</protein>
<evidence type="ECO:0000256" key="7">
    <source>
        <dbReference type="ARBA" id="ARBA00022741"/>
    </source>
</evidence>
<keyword evidence="9" id="KW-0460">Magnesium</keyword>
<name>A0AAU8A3Q9_9BURK</name>
<comment type="similarity">
    <text evidence="2">Belongs to the TsaE family.</text>
</comment>
<dbReference type="InterPro" id="IPR003442">
    <property type="entry name" value="T6A_TsaE"/>
</dbReference>
<comment type="subcellular location">
    <subcellularLocation>
        <location evidence="1">Cytoplasm</location>
    </subcellularLocation>
</comment>
<dbReference type="PANTHER" id="PTHR33540:SF2">
    <property type="entry name" value="TRNA THREONYLCARBAMOYLADENOSINE BIOSYNTHESIS PROTEIN TSAE"/>
    <property type="match status" value="1"/>
</dbReference>
<organism evidence="11">
    <name type="scientific">Polynucleobacter sp. UK-FUSCHL-C3</name>
    <dbReference type="NCBI Taxonomy" id="2955208"/>
    <lineage>
        <taxon>Bacteria</taxon>
        <taxon>Pseudomonadati</taxon>
        <taxon>Pseudomonadota</taxon>
        <taxon>Betaproteobacteria</taxon>
        <taxon>Burkholderiales</taxon>
        <taxon>Burkholderiaceae</taxon>
        <taxon>Polynucleobacter</taxon>
    </lineage>
</organism>
<dbReference type="GO" id="GO:0046872">
    <property type="term" value="F:metal ion binding"/>
    <property type="evidence" value="ECO:0007669"/>
    <property type="project" value="UniProtKB-KW"/>
</dbReference>
<keyword evidence="6" id="KW-0479">Metal-binding</keyword>
<dbReference type="EMBL" id="CP099959">
    <property type="protein sequence ID" value="XCC58020.1"/>
    <property type="molecule type" value="Genomic_DNA"/>
</dbReference>
<dbReference type="Gene3D" id="3.40.50.300">
    <property type="entry name" value="P-loop containing nucleotide triphosphate hydrolases"/>
    <property type="match status" value="1"/>
</dbReference>
<reference evidence="11" key="1">
    <citation type="submission" date="2022-06" db="EMBL/GenBank/DDBJ databases">
        <title>New Polynucleobacter species.</title>
        <authorList>
            <person name="Hahn M.W."/>
        </authorList>
    </citation>
    <scope>NUCLEOTIDE SEQUENCE</scope>
    <source>
        <strain evidence="11">UK-FUSCHL-C3</strain>
    </source>
</reference>
<dbReference type="RefSeq" id="WP_353439167.1">
    <property type="nucleotide sequence ID" value="NZ_CP099959.1"/>
</dbReference>
<evidence type="ECO:0000256" key="10">
    <source>
        <dbReference type="ARBA" id="ARBA00032441"/>
    </source>
</evidence>
<proteinExistence type="inferred from homology"/>
<evidence type="ECO:0000256" key="6">
    <source>
        <dbReference type="ARBA" id="ARBA00022723"/>
    </source>
</evidence>
<keyword evidence="8" id="KW-0067">ATP-binding</keyword>
<evidence type="ECO:0000256" key="2">
    <source>
        <dbReference type="ARBA" id="ARBA00007599"/>
    </source>
</evidence>
<dbReference type="Pfam" id="PF02367">
    <property type="entry name" value="TsaE"/>
    <property type="match status" value="1"/>
</dbReference>
<dbReference type="GO" id="GO:0005524">
    <property type="term" value="F:ATP binding"/>
    <property type="evidence" value="ECO:0007669"/>
    <property type="project" value="UniProtKB-KW"/>
</dbReference>
<evidence type="ECO:0000256" key="5">
    <source>
        <dbReference type="ARBA" id="ARBA00022694"/>
    </source>
</evidence>
<gene>
    <name evidence="11" type="primary">tsaE</name>
    <name evidence="11" type="ORF">NKE59_01650</name>
</gene>
<accession>A0AAU8A3Q9</accession>
<keyword evidence="7" id="KW-0547">Nucleotide-binding</keyword>
<keyword evidence="4" id="KW-0963">Cytoplasm</keyword>